<reference evidence="1 2" key="1">
    <citation type="submission" date="2009-12" db="EMBL/GenBank/DDBJ databases">
        <title>Genome Sequence of Lactobacillus gasseri 224-1.</title>
        <authorList>
            <person name="Durkin A.S."/>
            <person name="Madupu R."/>
            <person name="Torralba M."/>
            <person name="Methe B."/>
            <person name="Sutton G."/>
            <person name="Strausberg R.L."/>
            <person name="Nelson K.E."/>
        </authorList>
    </citation>
    <scope>NUCLEOTIDE SEQUENCE [LARGE SCALE GENOMIC DNA]</scope>
    <source>
        <strain evidence="1 2">224-1</strain>
    </source>
</reference>
<evidence type="ECO:0000313" key="1">
    <source>
        <dbReference type="EMBL" id="EFB62270.1"/>
    </source>
</evidence>
<protein>
    <submittedName>
        <fullName evidence="1">Uncharacterized protein</fullName>
    </submittedName>
</protein>
<dbReference type="EMBL" id="ADFT01000024">
    <property type="protein sequence ID" value="EFB62270.1"/>
    <property type="molecule type" value="Genomic_DNA"/>
</dbReference>
<evidence type="ECO:0000313" key="2">
    <source>
        <dbReference type="Proteomes" id="UP000003684"/>
    </source>
</evidence>
<proteinExistence type="predicted"/>
<name>D1YJX3_LACGS</name>
<accession>D1YJX3</accession>
<dbReference type="Proteomes" id="UP000003684">
    <property type="component" value="Unassembled WGS sequence"/>
</dbReference>
<sequence length="213" mass="23601">MKNKFLKILGLVAGVGFALVIVFQVILAINTNAIKNSSPATVNSATSNSSDKEIIAEALNTDFKSYKFKVKNSPGIEATRTWSGKYQNDPLKAQAKVDKTSMWLNEDKVYQKMWDNTGSPKWKASSTMTPNKVVSQFDPAIILSGSKAIKGDMKLKKTGSVYRVSYSGNSLRFWNKTHKKLIKKLKGNASGLDNEGALKRLKVEYTLKEKVDT</sequence>
<organism evidence="1 2">
    <name type="scientific">Lactobacillus gasseri 224-1</name>
    <dbReference type="NCBI Taxonomy" id="679196"/>
    <lineage>
        <taxon>Bacteria</taxon>
        <taxon>Bacillati</taxon>
        <taxon>Bacillota</taxon>
        <taxon>Bacilli</taxon>
        <taxon>Lactobacillales</taxon>
        <taxon>Lactobacillaceae</taxon>
        <taxon>Lactobacillus</taxon>
    </lineage>
</organism>
<comment type="caution">
    <text evidence="1">The sequence shown here is derived from an EMBL/GenBank/DDBJ whole genome shotgun (WGS) entry which is preliminary data.</text>
</comment>
<gene>
    <name evidence="1" type="ORF">HMPREF9209_0938</name>
</gene>
<dbReference type="AlphaFoldDB" id="D1YJX3"/>